<evidence type="ECO:0000256" key="1">
    <source>
        <dbReference type="SAM" id="MobiDB-lite"/>
    </source>
</evidence>
<protein>
    <submittedName>
        <fullName evidence="2">Uncharacterized protein</fullName>
    </submittedName>
</protein>
<name>A0A2N5V550_9BASI</name>
<evidence type="ECO:0000313" key="3">
    <source>
        <dbReference type="Proteomes" id="UP000235392"/>
    </source>
</evidence>
<dbReference type="EMBL" id="PGCI01000051">
    <property type="protein sequence ID" value="PLW45117.1"/>
    <property type="molecule type" value="Genomic_DNA"/>
</dbReference>
<accession>A0A2N5V550</accession>
<dbReference type="AlphaFoldDB" id="A0A2N5V550"/>
<organism evidence="2 3">
    <name type="scientific">Puccinia coronata f. sp. avenae</name>
    <dbReference type="NCBI Taxonomy" id="200324"/>
    <lineage>
        <taxon>Eukaryota</taxon>
        <taxon>Fungi</taxon>
        <taxon>Dikarya</taxon>
        <taxon>Basidiomycota</taxon>
        <taxon>Pucciniomycotina</taxon>
        <taxon>Pucciniomycetes</taxon>
        <taxon>Pucciniales</taxon>
        <taxon>Pucciniaceae</taxon>
        <taxon>Puccinia</taxon>
    </lineage>
</organism>
<evidence type="ECO:0000313" key="2">
    <source>
        <dbReference type="EMBL" id="PLW45117.1"/>
    </source>
</evidence>
<proteinExistence type="predicted"/>
<feature type="region of interest" description="Disordered" evidence="1">
    <location>
        <begin position="192"/>
        <end position="249"/>
    </location>
</feature>
<dbReference type="Proteomes" id="UP000235392">
    <property type="component" value="Unassembled WGS sequence"/>
</dbReference>
<feature type="compositionally biased region" description="Low complexity" evidence="1">
    <location>
        <begin position="205"/>
        <end position="221"/>
    </location>
</feature>
<comment type="caution">
    <text evidence="2">The sequence shown here is derived from an EMBL/GenBank/DDBJ whole genome shotgun (WGS) entry which is preliminary data.</text>
</comment>
<feature type="compositionally biased region" description="Basic residues" evidence="1">
    <location>
        <begin position="236"/>
        <end position="249"/>
    </location>
</feature>
<sequence>MEISDGWSAREDLDLLNRSFLLAPPLPIDLSTGRDPSCLAITATKENHAKYQELIIAPHGPPAHQVDYKFPGAAESPSAARAQLSTQEVDAAAGHQQCSQLKAFELYAATATARNPLQRAAKLASPVRSICAAETPGTIRDSSLSDLPDLLATSLAQPPLRGYDEQGNQLFCRPLSRAVIATMERTPFKYKEPLAPQAPPAHLVPASQHQPAPQPQLQRPLCHSSSYMQANGPHPPHYRRMNGAHHRRKKPQRSLWICSTLIQELKCQSLPIQPSGIGISPPRPDNYSCDMPKRISFMLIEAINSTVIESYT</sequence>
<reference evidence="2 3" key="1">
    <citation type="submission" date="2017-11" db="EMBL/GenBank/DDBJ databases">
        <title>De novo assembly and phasing of dikaryotic genomes from two isolates of Puccinia coronata f. sp. avenae, the causal agent of oat crown rust.</title>
        <authorList>
            <person name="Miller M.E."/>
            <person name="Zhang Y."/>
            <person name="Omidvar V."/>
            <person name="Sperschneider J."/>
            <person name="Schwessinger B."/>
            <person name="Raley C."/>
            <person name="Palmer J.M."/>
            <person name="Garnica D."/>
            <person name="Upadhyaya N."/>
            <person name="Rathjen J."/>
            <person name="Taylor J.M."/>
            <person name="Park R.F."/>
            <person name="Dodds P.N."/>
            <person name="Hirsch C.D."/>
            <person name="Kianian S.F."/>
            <person name="Figueroa M."/>
        </authorList>
    </citation>
    <scope>NUCLEOTIDE SEQUENCE [LARGE SCALE GENOMIC DNA]</scope>
    <source>
        <strain evidence="2">12SD80</strain>
    </source>
</reference>
<gene>
    <name evidence="2" type="ORF">PCASD_04538</name>
</gene>